<proteinExistence type="predicted"/>
<accession>A0A8J2J1G3</accession>
<name>A0A8J2J1G3_9HEXA</name>
<organism evidence="1 2">
    <name type="scientific">Allacma fusca</name>
    <dbReference type="NCBI Taxonomy" id="39272"/>
    <lineage>
        <taxon>Eukaryota</taxon>
        <taxon>Metazoa</taxon>
        <taxon>Ecdysozoa</taxon>
        <taxon>Arthropoda</taxon>
        <taxon>Hexapoda</taxon>
        <taxon>Collembola</taxon>
        <taxon>Symphypleona</taxon>
        <taxon>Sminthuridae</taxon>
        <taxon>Allacma</taxon>
    </lineage>
</organism>
<protein>
    <submittedName>
        <fullName evidence="1">Uncharacterized protein</fullName>
    </submittedName>
</protein>
<dbReference type="EMBL" id="CAJVCH010000343">
    <property type="protein sequence ID" value="CAG7631795.1"/>
    <property type="molecule type" value="Genomic_DNA"/>
</dbReference>
<dbReference type="Proteomes" id="UP000708208">
    <property type="component" value="Unassembled WGS sequence"/>
</dbReference>
<gene>
    <name evidence="1" type="ORF">AFUS01_LOCUS128</name>
</gene>
<sequence>MLENPQPRHEDEDRNYLGIVNLLIRGRTSCDTYRAFCEAKKIVLSPVVIAVEMSGTYWAEREGRDRYEVWIGNSVKEAAHSSDNFNFRSRKLLGSFSVSGQLHTNIEYIIKGNNRIGASRGQGLITQLTDPYNRFYVFPTIRFFRQFPSSCQGHLQGAFR</sequence>
<evidence type="ECO:0000313" key="2">
    <source>
        <dbReference type="Proteomes" id="UP000708208"/>
    </source>
</evidence>
<keyword evidence="2" id="KW-1185">Reference proteome</keyword>
<evidence type="ECO:0000313" key="1">
    <source>
        <dbReference type="EMBL" id="CAG7631795.1"/>
    </source>
</evidence>
<reference evidence="1" key="1">
    <citation type="submission" date="2021-06" db="EMBL/GenBank/DDBJ databases">
        <authorList>
            <person name="Hodson N. C."/>
            <person name="Mongue J. A."/>
            <person name="Jaron S. K."/>
        </authorList>
    </citation>
    <scope>NUCLEOTIDE SEQUENCE</scope>
</reference>
<comment type="caution">
    <text evidence="1">The sequence shown here is derived from an EMBL/GenBank/DDBJ whole genome shotgun (WGS) entry which is preliminary data.</text>
</comment>
<dbReference type="AlphaFoldDB" id="A0A8J2J1G3"/>